<evidence type="ECO:0000256" key="1">
    <source>
        <dbReference type="ARBA" id="ARBA00008791"/>
    </source>
</evidence>
<dbReference type="PANTHER" id="PTHR46268">
    <property type="entry name" value="STRESS RESPONSE PROTEIN NHAX"/>
    <property type="match status" value="1"/>
</dbReference>
<name>A0A5S4FH25_9ACTN</name>
<dbReference type="CDD" id="cd00293">
    <property type="entry name" value="USP-like"/>
    <property type="match status" value="1"/>
</dbReference>
<dbReference type="SUPFAM" id="SSF52402">
    <property type="entry name" value="Adenine nucleotide alpha hydrolases-like"/>
    <property type="match status" value="2"/>
</dbReference>
<evidence type="ECO:0000259" key="2">
    <source>
        <dbReference type="Pfam" id="PF00582"/>
    </source>
</evidence>
<gene>
    <name evidence="3" type="ORF">ETD85_53415</name>
</gene>
<organism evidence="3 4">
    <name type="scientific">Nonomuraea zeae</name>
    <dbReference type="NCBI Taxonomy" id="1642303"/>
    <lineage>
        <taxon>Bacteria</taxon>
        <taxon>Bacillati</taxon>
        <taxon>Actinomycetota</taxon>
        <taxon>Actinomycetes</taxon>
        <taxon>Streptosporangiales</taxon>
        <taxon>Streptosporangiaceae</taxon>
        <taxon>Nonomuraea</taxon>
    </lineage>
</organism>
<evidence type="ECO:0000313" key="3">
    <source>
        <dbReference type="EMBL" id="TMR18647.1"/>
    </source>
</evidence>
<dbReference type="InterPro" id="IPR006016">
    <property type="entry name" value="UspA"/>
</dbReference>
<dbReference type="Pfam" id="PF00582">
    <property type="entry name" value="Usp"/>
    <property type="match status" value="2"/>
</dbReference>
<dbReference type="AlphaFoldDB" id="A0A5S4FH25"/>
<dbReference type="EMBL" id="VCKX01000339">
    <property type="protein sequence ID" value="TMR18647.1"/>
    <property type="molecule type" value="Genomic_DNA"/>
</dbReference>
<dbReference type="InterPro" id="IPR006015">
    <property type="entry name" value="Universal_stress_UspA"/>
</dbReference>
<dbReference type="OrthoDB" id="9816117at2"/>
<dbReference type="InterPro" id="IPR014729">
    <property type="entry name" value="Rossmann-like_a/b/a_fold"/>
</dbReference>
<feature type="domain" description="UspA" evidence="2">
    <location>
        <begin position="5"/>
        <end position="137"/>
    </location>
</feature>
<sequence>MAGLIIAGVDGSAPSTAAIEWAADDALRTGAELRIVHVLDRHPYDLTRFPVPEQEDLLREAAGKVLGAAEATARNRQPTVQVSTRLIEGAPAAVLREQEASELVIGNRGLGGFAGALLGSVTMEVAGRAGCPVVVVRAERQETIGEIGVGVDDTGTCEPALGYAFEQARLRGATLRLIHAWQVPVHAFAPEILYDLAEVRAAQREIVRTRTAALRAKFPEVNLVEDVQNAHPVEALTSTACDLIIVGSHGRGALGSLLLGSVSRGVLHHAGCPVAVVRSQ</sequence>
<keyword evidence="4" id="KW-1185">Reference proteome</keyword>
<feature type="domain" description="UspA" evidence="2">
    <location>
        <begin position="147"/>
        <end position="278"/>
    </location>
</feature>
<comment type="caution">
    <text evidence="3">The sequence shown here is derived from an EMBL/GenBank/DDBJ whole genome shotgun (WGS) entry which is preliminary data.</text>
</comment>
<evidence type="ECO:0000313" key="4">
    <source>
        <dbReference type="Proteomes" id="UP000306628"/>
    </source>
</evidence>
<dbReference type="Gene3D" id="3.40.50.620">
    <property type="entry name" value="HUPs"/>
    <property type="match status" value="2"/>
</dbReference>
<dbReference type="Proteomes" id="UP000306628">
    <property type="component" value="Unassembled WGS sequence"/>
</dbReference>
<dbReference type="PRINTS" id="PR01438">
    <property type="entry name" value="UNVRSLSTRESS"/>
</dbReference>
<accession>A0A5S4FH25</accession>
<dbReference type="PANTHER" id="PTHR46268:SF6">
    <property type="entry name" value="UNIVERSAL STRESS PROTEIN UP12"/>
    <property type="match status" value="1"/>
</dbReference>
<proteinExistence type="inferred from homology"/>
<comment type="similarity">
    <text evidence="1">Belongs to the universal stress protein A family.</text>
</comment>
<reference evidence="3 4" key="1">
    <citation type="submission" date="2019-05" db="EMBL/GenBank/DDBJ databases">
        <title>Draft genome sequence of Nonomuraea zeae DSM 100528.</title>
        <authorList>
            <person name="Saricaoglu S."/>
            <person name="Isik K."/>
        </authorList>
    </citation>
    <scope>NUCLEOTIDE SEQUENCE [LARGE SCALE GENOMIC DNA]</scope>
    <source>
        <strain evidence="3 4">DSM 100528</strain>
    </source>
</reference>
<protein>
    <submittedName>
        <fullName evidence="3">Universal stress protein</fullName>
    </submittedName>
</protein>